<dbReference type="PANTHER" id="PTHR11735:SF11">
    <property type="entry name" value="TRNA THREONYLCARBAMOYLADENOSINE BIOSYNTHESIS PROTEIN TSAB"/>
    <property type="match status" value="1"/>
</dbReference>
<keyword evidence="4" id="KW-0963">Cytoplasm</keyword>
<accession>L0GZP7</accession>
<comment type="similarity">
    <text evidence="2">Belongs to the KAE1 / TsaD family. TsaB subfamily.</text>
</comment>
<evidence type="ECO:0000256" key="6">
    <source>
        <dbReference type="ARBA" id="ARBA00032446"/>
    </source>
</evidence>
<keyword evidence="5" id="KW-0819">tRNA processing</keyword>
<name>L0GZP7_9GAMM</name>
<evidence type="ECO:0000256" key="5">
    <source>
        <dbReference type="ARBA" id="ARBA00022694"/>
    </source>
</evidence>
<evidence type="ECO:0000259" key="7">
    <source>
        <dbReference type="Pfam" id="PF00814"/>
    </source>
</evidence>
<dbReference type="GO" id="GO:0002949">
    <property type="term" value="P:tRNA threonylcarbamoyladenosine modification"/>
    <property type="evidence" value="ECO:0007669"/>
    <property type="project" value="InterPro"/>
</dbReference>
<organism evidence="8 9">
    <name type="scientific">Thioflavicoccus mobilis 8321</name>
    <dbReference type="NCBI Taxonomy" id="765912"/>
    <lineage>
        <taxon>Bacteria</taxon>
        <taxon>Pseudomonadati</taxon>
        <taxon>Pseudomonadota</taxon>
        <taxon>Gammaproteobacteria</taxon>
        <taxon>Chromatiales</taxon>
        <taxon>Chromatiaceae</taxon>
        <taxon>Thioflavicoccus</taxon>
    </lineage>
</organism>
<dbReference type="Pfam" id="PF00814">
    <property type="entry name" value="TsaD"/>
    <property type="match status" value="1"/>
</dbReference>
<evidence type="ECO:0000256" key="3">
    <source>
        <dbReference type="ARBA" id="ARBA00019012"/>
    </source>
</evidence>
<gene>
    <name evidence="8" type="ORF">Thimo_2098</name>
</gene>
<keyword evidence="9" id="KW-1185">Reference proteome</keyword>
<dbReference type="InterPro" id="IPR000905">
    <property type="entry name" value="Gcp-like_dom"/>
</dbReference>
<dbReference type="KEGG" id="tmb:Thimo_2098"/>
<dbReference type="PATRIC" id="fig|765912.4.peg.2051"/>
<evidence type="ECO:0000256" key="1">
    <source>
        <dbReference type="ARBA" id="ARBA00004496"/>
    </source>
</evidence>
<reference evidence="8 9" key="1">
    <citation type="submission" date="2011-09" db="EMBL/GenBank/DDBJ databases">
        <title>Complete sequence of chromosome of Thioflavicoccus mobilis 8321.</title>
        <authorList>
            <consortium name="US DOE Joint Genome Institute"/>
            <person name="Lucas S."/>
            <person name="Han J."/>
            <person name="Lapidus A."/>
            <person name="Cheng J.-F."/>
            <person name="Goodwin L."/>
            <person name="Pitluck S."/>
            <person name="Peters L."/>
            <person name="Ovchinnikova G."/>
            <person name="Lu M."/>
            <person name="Detter J.C."/>
            <person name="Han C."/>
            <person name="Tapia R."/>
            <person name="Land M."/>
            <person name="Hauser L."/>
            <person name="Kyrpides N."/>
            <person name="Ivanova N."/>
            <person name="Pagani I."/>
            <person name="Vogl K."/>
            <person name="Liu Z."/>
            <person name="Imhoff J."/>
            <person name="Thiel V."/>
            <person name="Frigaard N.-U."/>
            <person name="Bryant D."/>
            <person name="Woyke T."/>
        </authorList>
    </citation>
    <scope>NUCLEOTIDE SEQUENCE [LARGE SCALE GENOMIC DNA]</scope>
    <source>
        <strain evidence="8 9">8321</strain>
    </source>
</reference>
<dbReference type="RefSeq" id="WP_015280990.1">
    <property type="nucleotide sequence ID" value="NC_019940.1"/>
</dbReference>
<dbReference type="FunFam" id="3.30.420.40:FF:000097">
    <property type="entry name" value="tRNA threonylcarbamoyladenosine biosynthesis protein TsaB"/>
    <property type="match status" value="1"/>
</dbReference>
<dbReference type="AlphaFoldDB" id="L0GZP7"/>
<evidence type="ECO:0000313" key="9">
    <source>
        <dbReference type="Proteomes" id="UP000010816"/>
    </source>
</evidence>
<comment type="subcellular location">
    <subcellularLocation>
        <location evidence="1">Cytoplasm</location>
    </subcellularLocation>
</comment>
<dbReference type="SUPFAM" id="SSF53067">
    <property type="entry name" value="Actin-like ATPase domain"/>
    <property type="match status" value="2"/>
</dbReference>
<dbReference type="Proteomes" id="UP000010816">
    <property type="component" value="Chromosome"/>
</dbReference>
<dbReference type="HOGENOM" id="CLU_064886_2_0_6"/>
<protein>
    <recommendedName>
        <fullName evidence="3">tRNA threonylcarbamoyladenosine biosynthesis protein TsaB</fullName>
    </recommendedName>
    <alternativeName>
        <fullName evidence="6">t(6)A37 threonylcarbamoyladenosine biosynthesis protein TsaB</fullName>
    </alternativeName>
</protein>
<evidence type="ECO:0000256" key="2">
    <source>
        <dbReference type="ARBA" id="ARBA00010493"/>
    </source>
</evidence>
<dbReference type="GO" id="GO:0005829">
    <property type="term" value="C:cytosol"/>
    <property type="evidence" value="ECO:0007669"/>
    <property type="project" value="TreeGrafter"/>
</dbReference>
<evidence type="ECO:0000313" key="8">
    <source>
        <dbReference type="EMBL" id="AGA90850.1"/>
    </source>
</evidence>
<dbReference type="NCBIfam" id="TIGR03725">
    <property type="entry name" value="T6A_YeaZ"/>
    <property type="match status" value="1"/>
</dbReference>
<dbReference type="STRING" id="765912.Thimo_2098"/>
<dbReference type="eggNOG" id="COG1214">
    <property type="taxonomic scope" value="Bacteria"/>
</dbReference>
<dbReference type="OrthoDB" id="9809995at2"/>
<dbReference type="PANTHER" id="PTHR11735">
    <property type="entry name" value="TRNA N6-ADENOSINE THREONYLCARBAMOYLTRANSFERASE"/>
    <property type="match status" value="1"/>
</dbReference>
<feature type="domain" description="Gcp-like" evidence="7">
    <location>
        <begin position="31"/>
        <end position="170"/>
    </location>
</feature>
<dbReference type="InterPro" id="IPR043129">
    <property type="entry name" value="ATPase_NBD"/>
</dbReference>
<dbReference type="EMBL" id="CP003051">
    <property type="protein sequence ID" value="AGA90850.1"/>
    <property type="molecule type" value="Genomic_DNA"/>
</dbReference>
<dbReference type="CDD" id="cd24032">
    <property type="entry name" value="ASKHA_NBD_TsaB"/>
    <property type="match status" value="1"/>
</dbReference>
<dbReference type="InterPro" id="IPR022496">
    <property type="entry name" value="T6A_TsaB"/>
</dbReference>
<dbReference type="Gene3D" id="3.30.420.40">
    <property type="match status" value="2"/>
</dbReference>
<evidence type="ECO:0000256" key="4">
    <source>
        <dbReference type="ARBA" id="ARBA00022490"/>
    </source>
</evidence>
<sequence length="225" mass="23615">MKLLAFDTSGEACSVALWCDGDLRQRLQRVPRRHGELVLGMAEELLAEAGVRLAGLDALAFGRGPGSFTGVRIATAVVQGAAFGADLPVVPVSTLAATARGAFRLHGARHCLVAVDARMDQVYWGAYRIAAEGDARLEGEEAVLVPEAVPMPAGAGWHGVGSGWQAYREALHARLAGRLVGEFAEVVCEAQDVAHLAVGLFADGAGVAAEAAMPVYLRDRVTFAR</sequence>
<proteinExistence type="inferred from homology"/>